<keyword evidence="2" id="KW-1185">Reference proteome</keyword>
<reference evidence="2" key="1">
    <citation type="journal article" date="2023" name="Nat. Plants">
        <title>Single-cell RNA sequencing provides a high-resolution roadmap for understanding the multicellular compartmentation of specialized metabolism.</title>
        <authorList>
            <person name="Sun S."/>
            <person name="Shen X."/>
            <person name="Li Y."/>
            <person name="Li Y."/>
            <person name="Wang S."/>
            <person name="Li R."/>
            <person name="Zhang H."/>
            <person name="Shen G."/>
            <person name="Guo B."/>
            <person name="Wei J."/>
            <person name="Xu J."/>
            <person name="St-Pierre B."/>
            <person name="Chen S."/>
            <person name="Sun C."/>
        </authorList>
    </citation>
    <scope>NUCLEOTIDE SEQUENCE [LARGE SCALE GENOMIC DNA]</scope>
</reference>
<organism evidence="1 2">
    <name type="scientific">Catharanthus roseus</name>
    <name type="common">Madagascar periwinkle</name>
    <name type="synonym">Vinca rosea</name>
    <dbReference type="NCBI Taxonomy" id="4058"/>
    <lineage>
        <taxon>Eukaryota</taxon>
        <taxon>Viridiplantae</taxon>
        <taxon>Streptophyta</taxon>
        <taxon>Embryophyta</taxon>
        <taxon>Tracheophyta</taxon>
        <taxon>Spermatophyta</taxon>
        <taxon>Magnoliopsida</taxon>
        <taxon>eudicotyledons</taxon>
        <taxon>Gunneridae</taxon>
        <taxon>Pentapetalae</taxon>
        <taxon>asterids</taxon>
        <taxon>lamiids</taxon>
        <taxon>Gentianales</taxon>
        <taxon>Apocynaceae</taxon>
        <taxon>Rauvolfioideae</taxon>
        <taxon>Vinceae</taxon>
        <taxon>Catharanthinae</taxon>
        <taxon>Catharanthus</taxon>
    </lineage>
</organism>
<comment type="caution">
    <text evidence="1">The sequence shown here is derived from an EMBL/GenBank/DDBJ whole genome shotgun (WGS) entry which is preliminary data.</text>
</comment>
<evidence type="ECO:0000313" key="1">
    <source>
        <dbReference type="EMBL" id="KAI5663253.1"/>
    </source>
</evidence>
<sequence>MTESHIFQPPPNSNNMNNSFFDHVKDQEEEFYFPMEDSSFSTPYLDQTVLLNDGYEVDFQDDLDDMDIISTDNISEYLKDPILDNGEISTDISIVTSAQENREGLISDQSLDMISSVILPAAGMEIDNELGAFHLLMAYAEAMEMGQEELAEVIGKRIGEKVSPIGDTLERLMYYVFQNQDKQTDYLKQESLKNFHQAFKAFYQIFPNGKFAHFVANLAILEALPKDNSKIHIFDFDIGEGIQWASLIGAIINGSNQVREVILTSIKLESDGSSNNPLFWKFEDTKKRLCDYARPYELKLKVKEVELAHLGSELTSIQEEKGKSRDWFVFNCMIGLPHMARIRSRKDVLDFLESAQDIFHENRGIIIFGDGGCWEKVKNASNYGTFLDGNMGHYQALLESIKLNFPVHLGDARTAMECLFVAPLVSSFEWAKKWEEKKKYGNLEMKLKLKGWKLSQESLMEAKEVVREGESLYGVRIEGERNNEMVMDWRGIPMVKVSCWKR</sequence>
<name>A0ACC0AQK5_CATRO</name>
<gene>
    <name evidence="1" type="ORF">M9H77_22576</name>
</gene>
<dbReference type="Proteomes" id="UP001060085">
    <property type="component" value="Linkage Group LG05"/>
</dbReference>
<protein>
    <submittedName>
        <fullName evidence="1">Uncharacterized protein</fullName>
    </submittedName>
</protein>
<evidence type="ECO:0000313" key="2">
    <source>
        <dbReference type="Proteomes" id="UP001060085"/>
    </source>
</evidence>
<proteinExistence type="predicted"/>
<accession>A0ACC0AQK5</accession>
<dbReference type="EMBL" id="CM044705">
    <property type="protein sequence ID" value="KAI5663253.1"/>
    <property type="molecule type" value="Genomic_DNA"/>
</dbReference>